<dbReference type="PANTHER" id="PTHR11475">
    <property type="entry name" value="OXIDASE/PEROXIDASE"/>
    <property type="match status" value="1"/>
</dbReference>
<comment type="catalytic activity">
    <reaction evidence="21">
        <text>bromide + H2O2 = hypobromite + H2O</text>
        <dbReference type="Rhea" id="RHEA:66016"/>
        <dbReference type="ChEBI" id="CHEBI:15377"/>
        <dbReference type="ChEBI" id="CHEBI:15858"/>
        <dbReference type="ChEBI" id="CHEBI:16240"/>
        <dbReference type="ChEBI" id="CHEBI:29250"/>
    </reaction>
    <physiologicalReaction direction="left-to-right" evidence="21">
        <dbReference type="Rhea" id="RHEA:66017"/>
    </physiologicalReaction>
</comment>
<evidence type="ECO:0000256" key="25">
    <source>
        <dbReference type="ARBA" id="ARBA00049501"/>
    </source>
</evidence>
<dbReference type="PANTHER" id="PTHR11475:SF58">
    <property type="entry name" value="PEROXIDASIN"/>
    <property type="match status" value="1"/>
</dbReference>
<dbReference type="SMART" id="SM00408">
    <property type="entry name" value="IGc2"/>
    <property type="match status" value="4"/>
</dbReference>
<evidence type="ECO:0000256" key="6">
    <source>
        <dbReference type="ARBA" id="ARBA00022525"/>
    </source>
</evidence>
<dbReference type="InterPro" id="IPR007110">
    <property type="entry name" value="Ig-like_dom"/>
</dbReference>
<dbReference type="GO" id="GO:0006979">
    <property type="term" value="P:response to oxidative stress"/>
    <property type="evidence" value="ECO:0007669"/>
    <property type="project" value="InterPro"/>
</dbReference>
<dbReference type="InterPro" id="IPR013098">
    <property type="entry name" value="Ig_I-set"/>
</dbReference>
<keyword evidence="7" id="KW-0575">Peroxidase</keyword>
<dbReference type="SMART" id="SM00409">
    <property type="entry name" value="IG"/>
    <property type="match status" value="4"/>
</dbReference>
<dbReference type="SMART" id="SM00406">
    <property type="entry name" value="IGv"/>
    <property type="match status" value="4"/>
</dbReference>
<evidence type="ECO:0000256" key="10">
    <source>
        <dbReference type="ARBA" id="ARBA00022692"/>
    </source>
</evidence>
<feature type="binding site" description="axial binding residue" evidence="28">
    <location>
        <position position="1130"/>
    </location>
    <ligand>
        <name>heme b</name>
        <dbReference type="ChEBI" id="CHEBI:60344"/>
    </ligand>
    <ligandPart>
        <name>Fe</name>
        <dbReference type="ChEBI" id="CHEBI:18248"/>
    </ligandPart>
</feature>
<keyword evidence="8" id="KW-0433">Leucine-rich repeat</keyword>
<comment type="subcellular location">
    <subcellularLocation>
        <location evidence="3">Cell membrane</location>
    </subcellularLocation>
    <subcellularLocation>
        <location evidence="2">Membrane</location>
        <topology evidence="2">Single-pass membrane protein</topology>
    </subcellularLocation>
    <subcellularLocation>
        <location evidence="4">Secreted</location>
    </subcellularLocation>
</comment>
<dbReference type="FunFam" id="2.60.40.10:FF:000032">
    <property type="entry name" value="palladin isoform X1"/>
    <property type="match status" value="1"/>
</dbReference>
<dbReference type="Pfam" id="PF02014">
    <property type="entry name" value="Reeler"/>
    <property type="match status" value="1"/>
</dbReference>
<dbReference type="Gene3D" id="1.10.640.10">
    <property type="entry name" value="Haem peroxidase domain superfamily, animal type"/>
    <property type="match status" value="1"/>
</dbReference>
<evidence type="ECO:0000256" key="27">
    <source>
        <dbReference type="ARBA" id="ARBA00069893"/>
    </source>
</evidence>
<dbReference type="InterPro" id="IPR036179">
    <property type="entry name" value="Ig-like_dom_sf"/>
</dbReference>
<keyword evidence="9 28" id="KW-0349">Heme</keyword>
<evidence type="ECO:0000256" key="11">
    <source>
        <dbReference type="ARBA" id="ARBA00022723"/>
    </source>
</evidence>
<comment type="catalytic activity">
    <reaction evidence="22">
        <text>L-lysyl-[collagen] + L-methionyl-[collagen] + H2O2 = [collagen]-L-lysyl-N-S-L-methionyl-[collagen] + 2 H2O + H(+)</text>
        <dbReference type="Rhea" id="RHEA:66020"/>
        <dbReference type="Rhea" id="RHEA-COMP:12751"/>
        <dbReference type="Rhea" id="RHEA-COMP:16949"/>
        <dbReference type="Rhea" id="RHEA-COMP:16951"/>
        <dbReference type="ChEBI" id="CHEBI:15377"/>
        <dbReference type="ChEBI" id="CHEBI:15378"/>
        <dbReference type="ChEBI" id="CHEBI:16044"/>
        <dbReference type="ChEBI" id="CHEBI:16240"/>
        <dbReference type="ChEBI" id="CHEBI:29969"/>
        <dbReference type="ChEBI" id="CHEBI:166867"/>
    </reaction>
    <physiologicalReaction direction="left-to-right" evidence="22">
        <dbReference type="Rhea" id="RHEA:66021"/>
    </physiologicalReaction>
</comment>
<keyword evidence="5" id="KW-1003">Cell membrane</keyword>
<evidence type="ECO:0000256" key="26">
    <source>
        <dbReference type="ARBA" id="ARBA00061342"/>
    </source>
</evidence>
<feature type="domain" description="Ig-like" evidence="31">
    <location>
        <begin position="569"/>
        <end position="657"/>
    </location>
</feature>
<dbReference type="InterPro" id="IPR013783">
    <property type="entry name" value="Ig-like_fold"/>
</dbReference>
<keyword evidence="20" id="KW-0393">Immunoglobulin domain</keyword>
<evidence type="ECO:0000256" key="9">
    <source>
        <dbReference type="ARBA" id="ARBA00022617"/>
    </source>
</evidence>
<dbReference type="SUPFAM" id="SSF48113">
    <property type="entry name" value="Heme-dependent peroxidases"/>
    <property type="match status" value="1"/>
</dbReference>
<evidence type="ECO:0000256" key="29">
    <source>
        <dbReference type="SAM" id="Coils"/>
    </source>
</evidence>
<evidence type="ECO:0000256" key="4">
    <source>
        <dbReference type="ARBA" id="ARBA00004613"/>
    </source>
</evidence>
<evidence type="ECO:0000256" key="14">
    <source>
        <dbReference type="ARBA" id="ARBA00022989"/>
    </source>
</evidence>
<dbReference type="InterPro" id="IPR001611">
    <property type="entry name" value="Leu-rich_rpt"/>
</dbReference>
<dbReference type="GO" id="GO:0005886">
    <property type="term" value="C:plasma membrane"/>
    <property type="evidence" value="ECO:0007669"/>
    <property type="project" value="UniProtKB-SubCell"/>
</dbReference>
<evidence type="ECO:0000256" key="16">
    <source>
        <dbReference type="ARBA" id="ARBA00023004"/>
    </source>
</evidence>
<keyword evidence="6" id="KW-0964">Secreted</keyword>
<feature type="domain" description="Ig-like" evidence="31">
    <location>
        <begin position="382"/>
        <end position="470"/>
    </location>
</feature>
<accession>A0A553N9B4</accession>
<evidence type="ECO:0000256" key="13">
    <source>
        <dbReference type="ARBA" id="ARBA00022737"/>
    </source>
</evidence>
<dbReference type="STRING" id="6832.A0A553N9B4"/>
<evidence type="ECO:0000256" key="7">
    <source>
        <dbReference type="ARBA" id="ARBA00022559"/>
    </source>
</evidence>
<keyword evidence="18" id="KW-1015">Disulfide bond</keyword>
<dbReference type="SUPFAM" id="SSF52058">
    <property type="entry name" value="L domain-like"/>
    <property type="match status" value="1"/>
</dbReference>
<feature type="coiled-coil region" evidence="29">
    <location>
        <begin position="1405"/>
        <end position="1432"/>
    </location>
</feature>
<gene>
    <name evidence="32" type="ORF">TCAL_01787</name>
</gene>
<dbReference type="PROSITE" id="PS50292">
    <property type="entry name" value="PEROXIDASE_3"/>
    <property type="match status" value="1"/>
</dbReference>
<keyword evidence="11 28" id="KW-0479">Metal-binding</keyword>
<evidence type="ECO:0000256" key="19">
    <source>
        <dbReference type="ARBA" id="ARBA00023180"/>
    </source>
</evidence>
<keyword evidence="17" id="KW-0472">Membrane</keyword>
<comment type="cofactor">
    <cofactor evidence="1">
        <name>heme b</name>
        <dbReference type="ChEBI" id="CHEBI:60344"/>
    </cofactor>
</comment>
<evidence type="ECO:0000256" key="30">
    <source>
        <dbReference type="SAM" id="SignalP"/>
    </source>
</evidence>
<dbReference type="GO" id="GO:0046872">
    <property type="term" value="F:metal ion binding"/>
    <property type="evidence" value="ECO:0007669"/>
    <property type="project" value="UniProtKB-KW"/>
</dbReference>
<feature type="chain" id="PRO_5022176325" description="Cell adhesion molecule-related/down-regulated by oncogenes" evidence="30">
    <location>
        <begin position="20"/>
        <end position="1489"/>
    </location>
</feature>
<keyword evidence="16 28" id="KW-0408">Iron</keyword>
<dbReference type="Pfam" id="PF03098">
    <property type="entry name" value="An_peroxidase"/>
    <property type="match status" value="1"/>
</dbReference>
<comment type="catalytic activity">
    <reaction evidence="25">
        <text>hypobromite + L-tyrosyl-[protein] + H(+) = 3-bromo-L-tyrosyl-[protein] + H2O</text>
        <dbReference type="Rhea" id="RHEA:69356"/>
        <dbReference type="Rhea" id="RHEA-COMP:10136"/>
        <dbReference type="Rhea" id="RHEA-COMP:17686"/>
        <dbReference type="ChEBI" id="CHEBI:15377"/>
        <dbReference type="ChEBI" id="CHEBI:15378"/>
        <dbReference type="ChEBI" id="CHEBI:29250"/>
        <dbReference type="ChEBI" id="CHEBI:46858"/>
        <dbReference type="ChEBI" id="CHEBI:183512"/>
    </reaction>
    <physiologicalReaction direction="left-to-right" evidence="25">
        <dbReference type="Rhea" id="RHEA:69357"/>
    </physiologicalReaction>
</comment>
<dbReference type="GO" id="GO:0004601">
    <property type="term" value="F:peroxidase activity"/>
    <property type="evidence" value="ECO:0007669"/>
    <property type="project" value="UniProtKB-KW"/>
</dbReference>
<reference evidence="32 33" key="1">
    <citation type="journal article" date="2018" name="Nat. Ecol. Evol.">
        <title>Genomic signatures of mitonuclear coevolution across populations of Tigriopus californicus.</title>
        <authorList>
            <person name="Barreto F.S."/>
            <person name="Watson E.T."/>
            <person name="Lima T.G."/>
            <person name="Willett C.S."/>
            <person name="Edmands S."/>
            <person name="Li W."/>
            <person name="Burton R.S."/>
        </authorList>
    </citation>
    <scope>NUCLEOTIDE SEQUENCE [LARGE SCALE GENOMIC DNA]</scope>
    <source>
        <strain evidence="32 33">San Diego</strain>
    </source>
</reference>
<dbReference type="FunFam" id="1.10.640.10:FF:000001">
    <property type="entry name" value="Peroxidasin homolog"/>
    <property type="match status" value="1"/>
</dbReference>
<dbReference type="InterPro" id="IPR037120">
    <property type="entry name" value="Haem_peroxidase_sf_animal"/>
</dbReference>
<keyword evidence="14" id="KW-1133">Transmembrane helix</keyword>
<dbReference type="FunFam" id="2.60.40.10:FF:000273">
    <property type="entry name" value="contactin-3 isoform X1"/>
    <property type="match status" value="1"/>
</dbReference>
<proteinExistence type="inferred from homology"/>
<evidence type="ECO:0000256" key="3">
    <source>
        <dbReference type="ARBA" id="ARBA00004236"/>
    </source>
</evidence>
<sequence>MNSALLVSIVLNLFACIQGFPNGAPNCKVTVPKHSKDPQTSDQPYEIHAIQTTDNNFLIEIGHENATELFRGFVVMQKNPDHAQSGHWVIPEEFRESVKILESLDESTGEFHQCGVTHSNNLDKGVVRVRFEAKEEFEELEDPEFMAIMVQSFGVFWVDIPVTVAESYFFQRHVSSFLFRYLHYNYVKHLEPNQFFGLGLLQRLFLHSNKLHHLPSNIFQGLDSLKRLRVDNNPISCDCEISWLSAYIRSNAHLQVTANCRDPRSDIATINLEKLDPTDFACGEPIFLEEPTDSDVTPGGTIRFRCRASGSPSPEIVWKKDGVLLDPATDSRVRLLGRGVSLVIVAARPADVGLYECVAKSEQGEITSRSARVRYYQQRAKPSITHRPVYTEVTKGGEIRLSCAAEGFPRPTFEWYKDGGRLSNAHDRFKILDDGTLYITNAQLDDAAHYRCSATNYLGLASSSARVKVNLALPESIPRITSKPRDATVQETTIVEFTCIAEGHPYPDFSWWKNKRLVNNDGRISVSNGGQHLRIQDLRTYDQGEYVCRVENRLGKVEASADLVVQVIPTPIAIVHQPHDMSAPPGATVQLPCKAEGSPEPKITWVKDGRSMINDKRHRLSPDGSLIVYNVTEEDVGMYECVAENERERRTARAYFSIRDIPYEVGQPGRGDDFVLLALDEASKTIRNAINNTVTRLFSRGSAPAATPGDLLKVFRYPPESERAVAQAAEIYERTLELVAKKIHEERTDYSQDNLATFKYEDLISPANLEVIANMSGCEAHRASRQTNCTDMCFHAKYRSIDGTCNNFNDPMQGASLTSFRRILPAQYENGFSTPIGWNRGRLYNGFPKPSARLISSELITTSKITEDSILSHMVMQWGQFLDHDIDHSMEAISRETFENGITCGAICENSPPCFPIEVPDGDLRITPDSCMEFTRSSAACGSGSTSVFFDKIQPREQLNQLTSFIDASQVYGSQADLSTSLRNLTNDNGRLREGPQLGYAKPLLPFNLGFPIDCRRDPTESNIGCFLAGDVRANEHVALLSMHTLWFREHNRLVTELRELNPHWTGENLYHEARKIVGAQMQHITYAHWLPLIIGSEGMEMIGKYNGYNPQTDASISNVFAASAFRFGHTLVNPVLKRLGPDFETIAEGNLPLGKAFFSPWRLVQEGGVDPILRGLFASSAKRNMPNEVMNSELTEKLFEVAHAVALDLGALNIQRGRDHGLPSYAEWREHCGFGPIKSFDDLAEYIKDSGVRRKLERIYGHPGNIDVWVGGLLEDSVEDGRVGPLVRCILVEQFKRLREGDRFWYENPSTFSPEQLTQIRQVTLGRVVCDNGDDIAKVTPNVFLKPKEKADIIPCSEVPKMSLNVWFECEATREDLLSTQQDRRFRRHLDYSVANGTSHDSNEDVMEIRIEGLEEELRLTRRKLSKIRREFKLFKKALRDGNGDNAVCLDHDGNIRADQESWMHSPCVQCLCDGFQVKCLQIQDCQK</sequence>
<feature type="domain" description="Ig-like" evidence="31">
    <location>
        <begin position="478"/>
        <end position="564"/>
    </location>
</feature>
<dbReference type="InterPro" id="IPR010255">
    <property type="entry name" value="Haem_peroxidase_sf"/>
</dbReference>
<dbReference type="InterPro" id="IPR019791">
    <property type="entry name" value="Haem_peroxidase_animal"/>
</dbReference>
<evidence type="ECO:0000256" key="15">
    <source>
        <dbReference type="ARBA" id="ARBA00023002"/>
    </source>
</evidence>
<dbReference type="OMA" id="RYDCVAR"/>
<comment type="similarity">
    <text evidence="26">Belongs to the peroxidase family. XPO subfamily.</text>
</comment>
<evidence type="ECO:0000256" key="18">
    <source>
        <dbReference type="ARBA" id="ARBA00023157"/>
    </source>
</evidence>
<keyword evidence="19" id="KW-0325">Glycoprotein</keyword>
<dbReference type="InterPro" id="IPR013106">
    <property type="entry name" value="Ig_V-set"/>
</dbReference>
<dbReference type="FunFam" id="2.60.40.10:FF:000189">
    <property type="entry name" value="Neogenin isoform 3"/>
    <property type="match status" value="2"/>
</dbReference>
<dbReference type="Gene3D" id="2.60.40.10">
    <property type="entry name" value="Immunoglobulins"/>
    <property type="match status" value="4"/>
</dbReference>
<name>A0A553N9B4_TIGCA</name>
<dbReference type="GO" id="GO:0020037">
    <property type="term" value="F:heme binding"/>
    <property type="evidence" value="ECO:0007669"/>
    <property type="project" value="InterPro"/>
</dbReference>
<dbReference type="Pfam" id="PF13855">
    <property type="entry name" value="LRR_8"/>
    <property type="match status" value="1"/>
</dbReference>
<dbReference type="Gene3D" id="3.80.10.10">
    <property type="entry name" value="Ribonuclease Inhibitor"/>
    <property type="match status" value="1"/>
</dbReference>
<dbReference type="Pfam" id="PF13927">
    <property type="entry name" value="Ig_3"/>
    <property type="match status" value="1"/>
</dbReference>
<keyword evidence="29" id="KW-0175">Coiled coil</keyword>
<keyword evidence="10" id="KW-0812">Transmembrane</keyword>
<evidence type="ECO:0000256" key="12">
    <source>
        <dbReference type="ARBA" id="ARBA00022729"/>
    </source>
</evidence>
<dbReference type="InterPro" id="IPR003599">
    <property type="entry name" value="Ig_sub"/>
</dbReference>
<evidence type="ECO:0000259" key="31">
    <source>
        <dbReference type="PROSITE" id="PS50835"/>
    </source>
</evidence>
<dbReference type="SMART" id="SM00369">
    <property type="entry name" value="LRR_TYP"/>
    <property type="match status" value="1"/>
</dbReference>
<dbReference type="Pfam" id="PF07679">
    <property type="entry name" value="I-set"/>
    <property type="match status" value="3"/>
</dbReference>
<dbReference type="InterPro" id="IPR003591">
    <property type="entry name" value="Leu-rich_rpt_typical-subtyp"/>
</dbReference>
<evidence type="ECO:0000256" key="24">
    <source>
        <dbReference type="ARBA" id="ARBA00048887"/>
    </source>
</evidence>
<dbReference type="Proteomes" id="UP000318571">
    <property type="component" value="Chromosome 8"/>
</dbReference>
<dbReference type="InterPro" id="IPR034824">
    <property type="entry name" value="Peroxidasin_peroxidase"/>
</dbReference>
<organism evidence="32 33">
    <name type="scientific">Tigriopus californicus</name>
    <name type="common">Marine copepod</name>
    <dbReference type="NCBI Taxonomy" id="6832"/>
    <lineage>
        <taxon>Eukaryota</taxon>
        <taxon>Metazoa</taxon>
        <taxon>Ecdysozoa</taxon>
        <taxon>Arthropoda</taxon>
        <taxon>Crustacea</taxon>
        <taxon>Multicrustacea</taxon>
        <taxon>Hexanauplia</taxon>
        <taxon>Copepoda</taxon>
        <taxon>Harpacticoida</taxon>
        <taxon>Harpacticidae</taxon>
        <taxon>Tigriopus</taxon>
    </lineage>
</organism>
<dbReference type="Gene3D" id="2.10.70.10">
    <property type="entry name" value="Complement Module, domain 1"/>
    <property type="match status" value="1"/>
</dbReference>
<feature type="signal peptide" evidence="30">
    <location>
        <begin position="1"/>
        <end position="19"/>
    </location>
</feature>
<evidence type="ECO:0000256" key="28">
    <source>
        <dbReference type="PIRSR" id="PIRSR619791-2"/>
    </source>
</evidence>
<evidence type="ECO:0000256" key="8">
    <source>
        <dbReference type="ARBA" id="ARBA00022614"/>
    </source>
</evidence>
<keyword evidence="13" id="KW-0677">Repeat</keyword>
<dbReference type="SUPFAM" id="SSF48726">
    <property type="entry name" value="Immunoglobulin"/>
    <property type="match status" value="4"/>
</dbReference>
<keyword evidence="33" id="KW-1185">Reference proteome</keyword>
<dbReference type="GO" id="GO:0005615">
    <property type="term" value="C:extracellular space"/>
    <property type="evidence" value="ECO:0007669"/>
    <property type="project" value="TreeGrafter"/>
</dbReference>
<comment type="catalytic activity">
    <reaction evidence="23">
        <text>L-lysyl-[collagen] + L-methionyl-[collagen] + hypobromite = [collagen]-L-lysyl-N-S-L-methionyl-[collagen] + bromide + H2O + H(+)</text>
        <dbReference type="Rhea" id="RHEA:66024"/>
        <dbReference type="Rhea" id="RHEA-COMP:12751"/>
        <dbReference type="Rhea" id="RHEA-COMP:16949"/>
        <dbReference type="Rhea" id="RHEA-COMP:16951"/>
        <dbReference type="ChEBI" id="CHEBI:15377"/>
        <dbReference type="ChEBI" id="CHEBI:15378"/>
        <dbReference type="ChEBI" id="CHEBI:15858"/>
        <dbReference type="ChEBI" id="CHEBI:16044"/>
        <dbReference type="ChEBI" id="CHEBI:29250"/>
        <dbReference type="ChEBI" id="CHEBI:29969"/>
        <dbReference type="ChEBI" id="CHEBI:166867"/>
    </reaction>
    <physiologicalReaction direction="left-to-right" evidence="23">
        <dbReference type="Rhea" id="RHEA:66025"/>
    </physiologicalReaction>
</comment>
<dbReference type="PRINTS" id="PR00457">
    <property type="entry name" value="ANPEROXIDASE"/>
</dbReference>
<evidence type="ECO:0000256" key="5">
    <source>
        <dbReference type="ARBA" id="ARBA00022475"/>
    </source>
</evidence>
<dbReference type="InterPro" id="IPR003598">
    <property type="entry name" value="Ig_sub2"/>
</dbReference>
<comment type="catalytic activity">
    <reaction evidence="24">
        <text>L-tyrosyl-[protein] + bromide + H2O2 + H(+) = 3-bromo-L-tyrosyl-[protein] + 2 H2O</text>
        <dbReference type="Rhea" id="RHEA:69360"/>
        <dbReference type="Rhea" id="RHEA-COMP:10136"/>
        <dbReference type="Rhea" id="RHEA-COMP:17686"/>
        <dbReference type="ChEBI" id="CHEBI:15377"/>
        <dbReference type="ChEBI" id="CHEBI:15378"/>
        <dbReference type="ChEBI" id="CHEBI:15858"/>
        <dbReference type="ChEBI" id="CHEBI:16240"/>
        <dbReference type="ChEBI" id="CHEBI:46858"/>
        <dbReference type="ChEBI" id="CHEBI:183512"/>
    </reaction>
    <physiologicalReaction direction="left-to-right" evidence="24">
        <dbReference type="Rhea" id="RHEA:69361"/>
    </physiologicalReaction>
</comment>
<protein>
    <recommendedName>
        <fullName evidence="27">Cell adhesion molecule-related/down-regulated by oncogenes</fullName>
    </recommendedName>
</protein>
<evidence type="ECO:0000256" key="22">
    <source>
        <dbReference type="ARBA" id="ARBA00047610"/>
    </source>
</evidence>
<dbReference type="PROSITE" id="PS50835">
    <property type="entry name" value="IG_LIKE"/>
    <property type="match status" value="4"/>
</dbReference>
<evidence type="ECO:0000256" key="23">
    <source>
        <dbReference type="ARBA" id="ARBA00048396"/>
    </source>
</evidence>
<keyword evidence="12 30" id="KW-0732">Signal</keyword>
<feature type="domain" description="Ig-like" evidence="31">
    <location>
        <begin position="285"/>
        <end position="367"/>
    </location>
</feature>
<dbReference type="InterPro" id="IPR032675">
    <property type="entry name" value="LRR_dom_sf"/>
</dbReference>
<dbReference type="EMBL" id="VCGU01000459">
    <property type="protein sequence ID" value="TRY61979.1"/>
    <property type="molecule type" value="Genomic_DNA"/>
</dbReference>
<evidence type="ECO:0000256" key="2">
    <source>
        <dbReference type="ARBA" id="ARBA00004167"/>
    </source>
</evidence>
<dbReference type="InterPro" id="IPR002861">
    <property type="entry name" value="Reeler_dom"/>
</dbReference>
<dbReference type="CDD" id="cd09826">
    <property type="entry name" value="peroxidasin_like"/>
    <property type="match status" value="1"/>
</dbReference>
<evidence type="ECO:0000256" key="1">
    <source>
        <dbReference type="ARBA" id="ARBA00001970"/>
    </source>
</evidence>
<evidence type="ECO:0000256" key="21">
    <source>
        <dbReference type="ARBA" id="ARBA00047544"/>
    </source>
</evidence>
<keyword evidence="15" id="KW-0560">Oxidoreductase</keyword>
<comment type="caution">
    <text evidence="32">The sequence shown here is derived from an EMBL/GenBank/DDBJ whole genome shotgun (WGS) entry which is preliminary data.</text>
</comment>
<evidence type="ECO:0000313" key="33">
    <source>
        <dbReference type="Proteomes" id="UP000318571"/>
    </source>
</evidence>
<evidence type="ECO:0000313" key="32">
    <source>
        <dbReference type="EMBL" id="TRY61979.1"/>
    </source>
</evidence>
<evidence type="ECO:0000256" key="20">
    <source>
        <dbReference type="ARBA" id="ARBA00023319"/>
    </source>
</evidence>
<evidence type="ECO:0000256" key="17">
    <source>
        <dbReference type="ARBA" id="ARBA00023136"/>
    </source>
</evidence>